<dbReference type="InterPro" id="IPR010989">
    <property type="entry name" value="SNARE"/>
</dbReference>
<feature type="region of interest" description="Disordered" evidence="9">
    <location>
        <begin position="498"/>
        <end position="609"/>
    </location>
</feature>
<keyword evidence="6" id="KW-0813">Transport</keyword>
<dbReference type="AlphaFoldDB" id="A0A7R8ZP40"/>
<gene>
    <name evidence="11" type="ORF">CTOB1V02_LOCUS4370</name>
</gene>
<keyword evidence="7" id="KW-0342">GTP-binding</keyword>
<dbReference type="EMBL" id="OB660834">
    <property type="protein sequence ID" value="CAD7226452.1"/>
    <property type="molecule type" value="Genomic_DNA"/>
</dbReference>
<dbReference type="InterPro" id="IPR010674">
    <property type="entry name" value="NOG1_Rossman_fold_dom"/>
</dbReference>
<evidence type="ECO:0000313" key="11">
    <source>
        <dbReference type="EMBL" id="CAD7226452.1"/>
    </source>
</evidence>
<evidence type="ECO:0000256" key="3">
    <source>
        <dbReference type="ARBA" id="ARBA00009063"/>
    </source>
</evidence>
<evidence type="ECO:0000256" key="1">
    <source>
        <dbReference type="ARBA" id="ARBA00004211"/>
    </source>
</evidence>
<protein>
    <submittedName>
        <fullName evidence="11">Uncharacterized protein</fullName>
    </submittedName>
</protein>
<dbReference type="SMART" id="SM00397">
    <property type="entry name" value="t_SNARE"/>
    <property type="match status" value="1"/>
</dbReference>
<dbReference type="PANTHER" id="PTHR45759">
    <property type="entry name" value="NUCLEOLAR GTP-BINDING PROTEIN 1"/>
    <property type="match status" value="1"/>
</dbReference>
<dbReference type="InterPro" id="IPR006011">
    <property type="entry name" value="Syntaxin_N"/>
</dbReference>
<dbReference type="InterPro" id="IPR006012">
    <property type="entry name" value="Syntaxin/epimorphin_CS"/>
</dbReference>
<evidence type="ECO:0000256" key="8">
    <source>
        <dbReference type="ARBA" id="ARBA00023242"/>
    </source>
</evidence>
<dbReference type="CDD" id="cd15847">
    <property type="entry name" value="SNARE_syntaxin7_like"/>
    <property type="match status" value="1"/>
</dbReference>
<dbReference type="OrthoDB" id="415015at2759"/>
<name>A0A7R8ZP40_9CRUS</name>
<dbReference type="PRINTS" id="PR00326">
    <property type="entry name" value="GTP1OBG"/>
</dbReference>
<dbReference type="Pfam" id="PF14523">
    <property type="entry name" value="Syntaxin_2"/>
    <property type="match status" value="1"/>
</dbReference>
<keyword evidence="5" id="KW-0547">Nucleotide-binding</keyword>
<keyword evidence="6" id="KW-0532">Neurotransmitter transport</keyword>
<dbReference type="InterPro" id="IPR027417">
    <property type="entry name" value="P-loop_NTPase"/>
</dbReference>
<dbReference type="Gene3D" id="1.20.5.110">
    <property type="match status" value="1"/>
</dbReference>
<keyword evidence="4" id="KW-0690">Ribosome biogenesis</keyword>
<dbReference type="FunFam" id="1.20.120.1190:FF:000001">
    <property type="entry name" value="Nucleolar GTP-binding protein 1"/>
    <property type="match status" value="1"/>
</dbReference>
<dbReference type="GO" id="GO:0016192">
    <property type="term" value="P:vesicle-mediated transport"/>
    <property type="evidence" value="ECO:0007669"/>
    <property type="project" value="InterPro"/>
</dbReference>
<dbReference type="GO" id="GO:0005484">
    <property type="term" value="F:SNAP receptor activity"/>
    <property type="evidence" value="ECO:0007669"/>
    <property type="project" value="InterPro"/>
</dbReference>
<dbReference type="CDD" id="cd01897">
    <property type="entry name" value="NOG"/>
    <property type="match status" value="1"/>
</dbReference>
<dbReference type="Pfam" id="PF06858">
    <property type="entry name" value="NOG1"/>
    <property type="match status" value="1"/>
</dbReference>
<dbReference type="GO" id="GO:0006836">
    <property type="term" value="P:neurotransmitter transport"/>
    <property type="evidence" value="ECO:0007669"/>
    <property type="project" value="UniProtKB-KW"/>
</dbReference>
<dbReference type="SUPFAM" id="SSF52540">
    <property type="entry name" value="P-loop containing nucleoside triphosphate hydrolases"/>
    <property type="match status" value="1"/>
</dbReference>
<dbReference type="InterPro" id="IPR005225">
    <property type="entry name" value="Small_GTP-bd"/>
</dbReference>
<reference evidence="11" key="1">
    <citation type="submission" date="2020-11" db="EMBL/GenBank/DDBJ databases">
        <authorList>
            <person name="Tran Van P."/>
        </authorList>
    </citation>
    <scope>NUCLEOTIDE SEQUENCE</scope>
</reference>
<dbReference type="Pfam" id="PF17835">
    <property type="entry name" value="NOG1_N"/>
    <property type="match status" value="1"/>
</dbReference>
<dbReference type="FunFam" id="3.40.50.300:FF:000496">
    <property type="entry name" value="Nucleolar GTP-binding protein 1"/>
    <property type="match status" value="1"/>
</dbReference>
<evidence type="ECO:0000256" key="9">
    <source>
        <dbReference type="SAM" id="MobiDB-lite"/>
    </source>
</evidence>
<evidence type="ECO:0000256" key="7">
    <source>
        <dbReference type="ARBA" id="ARBA00023134"/>
    </source>
</evidence>
<keyword evidence="8" id="KW-0539">Nucleus</keyword>
<dbReference type="PROSITE" id="PS50192">
    <property type="entry name" value="T_SNARE"/>
    <property type="match status" value="1"/>
</dbReference>
<dbReference type="Gene3D" id="3.40.50.300">
    <property type="entry name" value="P-loop containing nucleotide triphosphate hydrolases"/>
    <property type="match status" value="1"/>
</dbReference>
<dbReference type="InterPro" id="IPR006073">
    <property type="entry name" value="GTP-bd"/>
</dbReference>
<dbReference type="NCBIfam" id="TIGR00231">
    <property type="entry name" value="small_GTP"/>
    <property type="match status" value="1"/>
</dbReference>
<feature type="compositionally biased region" description="Basic and acidic residues" evidence="9">
    <location>
        <begin position="520"/>
        <end position="529"/>
    </location>
</feature>
<dbReference type="InterPro" id="IPR012973">
    <property type="entry name" value="NOG_C"/>
</dbReference>
<organism evidence="11">
    <name type="scientific">Cyprideis torosa</name>
    <dbReference type="NCBI Taxonomy" id="163714"/>
    <lineage>
        <taxon>Eukaryota</taxon>
        <taxon>Metazoa</taxon>
        <taxon>Ecdysozoa</taxon>
        <taxon>Arthropoda</taxon>
        <taxon>Crustacea</taxon>
        <taxon>Oligostraca</taxon>
        <taxon>Ostracoda</taxon>
        <taxon>Podocopa</taxon>
        <taxon>Podocopida</taxon>
        <taxon>Cytherocopina</taxon>
        <taxon>Cytheroidea</taxon>
        <taxon>Cytherideidae</taxon>
        <taxon>Cyprideis</taxon>
    </lineage>
</organism>
<dbReference type="GO" id="GO:0016020">
    <property type="term" value="C:membrane"/>
    <property type="evidence" value="ECO:0007669"/>
    <property type="project" value="UniProtKB-SubCell"/>
</dbReference>
<sequence length="884" mass="102002">MYNFKRITVVPTAKDFINIMLSKTQRKTPTVVHKHYKISRIRQFYMRKVRYTQQNFHDRLTMILTEFPKLDEIHPFYADLLNILYDKDHYKVALGQINIARNLIDNAAKDYVRLLKYGDSLYRCKQLKRAALGRMVKIMKRQASALEYLEHVRQHLSRLPSIDPNTRTILICGFPNVGKSSFMNKITRADVDVQPYAFTTKSLYVGHMDYKYLRWQVIDTPGLLDHSLEERNIIEMQAITALAHLKAAVLYVFDLSSHCGQTLGEQVSLFESIKPLFQNKPLLVAANKCDITKLEDLSEEDRKLLAPILDDDEIPFLEMSAETGVGVMEVKQEACERLLNQRVETKIKSKKVSGILNRLRVAMPKPRDDKERAPFIPEAVFRKKAMMEQDEEQIQKVRKLEKDLERELGDDYILDLKKHYDLPDDVKYDVLPEFWNGHNIADFIDPEIEKKLQSLEAEEEARIKAGMYDEELSSDDEEGKEIAALAQKIRDKKKVMKIESNLKKSSTKPVLPRTARKRERSVSRLRSEMSELGMEETENIRGRSKSKPTSAKRQRLSASVEGRSRSRSASRVTPRDQSGVRDAKMANKVQKIGRKAQKPFNRLARKGEGDRTILTMKPKHLYSGKRKMGKTDRRELLESIKENIFTIANAVGTLDRSFSQVGTERDCPGLRDDIHMVQQKTNQMIQVTTHHLGLLAKESTEKRQKLLVQRLRANFEIVLKSYSKLQKSVSAGLRRHLVPPHRKLTSDSELVDVEAHGTSESPAEREQKQQLQYAIQQEEFQRELLLEKETRIRQIESDVMDVSVIMKQLAGMVQEQGEVVDRIEDNVEVTFGNVQEGTDQIRQAASYQNKFRRRLCLFLLFLILLGIVIGVVVYMTSSKEPESS</sequence>
<dbReference type="PROSITE" id="PS51710">
    <property type="entry name" value="G_OBG"/>
    <property type="match status" value="1"/>
</dbReference>
<dbReference type="Gene3D" id="1.20.58.70">
    <property type="match status" value="1"/>
</dbReference>
<feature type="region of interest" description="Disordered" evidence="9">
    <location>
        <begin position="744"/>
        <end position="768"/>
    </location>
</feature>
<dbReference type="GO" id="GO:0042254">
    <property type="term" value="P:ribosome biogenesis"/>
    <property type="evidence" value="ECO:0007669"/>
    <property type="project" value="UniProtKB-KW"/>
</dbReference>
<dbReference type="Gene3D" id="1.20.120.1190">
    <property type="match status" value="1"/>
</dbReference>
<feature type="transmembrane region" description="Helical" evidence="10">
    <location>
        <begin position="855"/>
        <end position="875"/>
    </location>
</feature>
<dbReference type="InterPro" id="IPR041623">
    <property type="entry name" value="NOG1_N"/>
</dbReference>
<dbReference type="PROSITE" id="PS00914">
    <property type="entry name" value="SYNTAXIN"/>
    <property type="match status" value="1"/>
</dbReference>
<comment type="subcellular location">
    <subcellularLocation>
        <location evidence="1">Membrane</location>
        <topology evidence="1">Single-pass type IV membrane protein</topology>
    </subcellularLocation>
    <subcellularLocation>
        <location evidence="2">Nucleus</location>
        <location evidence="2">Nucleolus</location>
    </subcellularLocation>
</comment>
<evidence type="ECO:0000256" key="6">
    <source>
        <dbReference type="ARBA" id="ARBA00022775"/>
    </source>
</evidence>
<keyword evidence="10" id="KW-0472">Membrane</keyword>
<dbReference type="Pfam" id="PF08155">
    <property type="entry name" value="NOGCT"/>
    <property type="match status" value="1"/>
</dbReference>
<dbReference type="GO" id="GO:0005525">
    <property type="term" value="F:GTP binding"/>
    <property type="evidence" value="ECO:0007669"/>
    <property type="project" value="UniProtKB-KW"/>
</dbReference>
<evidence type="ECO:0000256" key="10">
    <source>
        <dbReference type="SAM" id="Phobius"/>
    </source>
</evidence>
<feature type="compositionally biased region" description="Basic residues" evidence="9">
    <location>
        <begin position="542"/>
        <end position="555"/>
    </location>
</feature>
<proteinExistence type="inferred from homology"/>
<dbReference type="GO" id="GO:0006886">
    <property type="term" value="P:intracellular protein transport"/>
    <property type="evidence" value="ECO:0007669"/>
    <property type="project" value="InterPro"/>
</dbReference>
<keyword evidence="10" id="KW-0812">Transmembrane</keyword>
<dbReference type="GO" id="GO:0005730">
    <property type="term" value="C:nucleolus"/>
    <property type="evidence" value="ECO:0007669"/>
    <property type="project" value="UniProtKB-SubCell"/>
</dbReference>
<comment type="similarity">
    <text evidence="3">Belongs to the syntaxin family.</text>
</comment>
<evidence type="ECO:0000256" key="2">
    <source>
        <dbReference type="ARBA" id="ARBA00004604"/>
    </source>
</evidence>
<dbReference type="InterPro" id="IPR031167">
    <property type="entry name" value="G_OBG"/>
</dbReference>
<evidence type="ECO:0000256" key="5">
    <source>
        <dbReference type="ARBA" id="ARBA00022741"/>
    </source>
</evidence>
<dbReference type="InterPro" id="IPR000727">
    <property type="entry name" value="T_SNARE_dom"/>
</dbReference>
<dbReference type="Pfam" id="PF05739">
    <property type="entry name" value="SNARE"/>
    <property type="match status" value="1"/>
</dbReference>
<dbReference type="SUPFAM" id="SSF47661">
    <property type="entry name" value="t-snare proteins"/>
    <property type="match status" value="1"/>
</dbReference>
<keyword evidence="10" id="KW-1133">Transmembrane helix</keyword>
<feature type="compositionally biased region" description="Basic and acidic residues" evidence="9">
    <location>
        <begin position="753"/>
        <end position="768"/>
    </location>
</feature>
<evidence type="ECO:0000256" key="4">
    <source>
        <dbReference type="ARBA" id="ARBA00022517"/>
    </source>
</evidence>
<accession>A0A7R8ZP40</accession>